<evidence type="ECO:0000313" key="2">
    <source>
        <dbReference type="EMBL" id="SUX41423.1"/>
    </source>
</evidence>
<dbReference type="RefSeq" id="WP_076560876.1">
    <property type="nucleotide sequence ID" value="NZ_CP033929.1"/>
</dbReference>
<dbReference type="GeneID" id="303674991"/>
<reference evidence="1 3" key="1">
    <citation type="submission" date="2017-01" db="EMBL/GenBank/DDBJ databases">
        <authorList>
            <person name="Varghese N."/>
            <person name="Submissions S."/>
        </authorList>
    </citation>
    <scope>NUCLEOTIDE SEQUENCE [LARGE SCALE GENOMIC DNA]</scope>
    <source>
        <strain evidence="1 3">ATCC 27950</strain>
    </source>
</reference>
<dbReference type="Proteomes" id="UP000255231">
    <property type="component" value="Unassembled WGS sequence"/>
</dbReference>
<dbReference type="AlphaFoldDB" id="A0A381F4M6"/>
<evidence type="ECO:0000313" key="3">
    <source>
        <dbReference type="Proteomes" id="UP000185725"/>
    </source>
</evidence>
<evidence type="ECO:0000313" key="1">
    <source>
        <dbReference type="EMBL" id="SIQ60615.1"/>
    </source>
</evidence>
<organism evidence="2 4">
    <name type="scientific">Chryseobacterium indoltheticum</name>
    <dbReference type="NCBI Taxonomy" id="254"/>
    <lineage>
        <taxon>Bacteria</taxon>
        <taxon>Pseudomonadati</taxon>
        <taxon>Bacteroidota</taxon>
        <taxon>Flavobacteriia</taxon>
        <taxon>Flavobacteriales</taxon>
        <taxon>Weeksellaceae</taxon>
        <taxon>Chryseobacterium group</taxon>
        <taxon>Chryseobacterium</taxon>
    </lineage>
</organism>
<gene>
    <name evidence="2" type="ORF">NCTC13560_00220</name>
    <name evidence="1" type="ORF">SAMN05421682_106220</name>
</gene>
<proteinExistence type="predicted"/>
<dbReference type="Proteomes" id="UP000185725">
    <property type="component" value="Unassembled WGS sequence"/>
</dbReference>
<dbReference type="OrthoDB" id="5879561at2"/>
<dbReference type="EMBL" id="UFVS01000001">
    <property type="protein sequence ID" value="SUX41423.1"/>
    <property type="molecule type" value="Genomic_DNA"/>
</dbReference>
<sequence length="229" mass="26576">MKIYFLLGVPVTGALSPNTVKTEVIICESCKRRKTQYTNITYVFDRWRGEDIISGSAQFFISQRLKEKLDERNIKGFELTPIKTSFSEQRGGIRKFGKGAYQKELPNFYYFEIIGRAEGDIDEWFKIIDPNECPKCRANKKMLSRDGIRSMGNPELTGGEDIEKPLSRNVYKKSWQGDDIFLLQDGLNLPIVTQNFIDCLSELNIKVNEREGVWFRPVNWIDEKKNIIE</sequence>
<dbReference type="KEGG" id="cil:EG358_14870"/>
<accession>A0A381F4M6</accession>
<keyword evidence="3" id="KW-1185">Reference proteome</keyword>
<reference evidence="2 4" key="2">
    <citation type="submission" date="2018-06" db="EMBL/GenBank/DDBJ databases">
        <authorList>
            <consortium name="Pathogen Informatics"/>
            <person name="Doyle S."/>
        </authorList>
    </citation>
    <scope>NUCLEOTIDE SEQUENCE [LARGE SCALE GENOMIC DNA]</scope>
    <source>
        <strain evidence="2 4">NCTC13560</strain>
    </source>
</reference>
<name>A0A381F4M6_9FLAO</name>
<evidence type="ECO:0000313" key="4">
    <source>
        <dbReference type="Proteomes" id="UP000255231"/>
    </source>
</evidence>
<protein>
    <submittedName>
        <fullName evidence="2">Uncharacterized protein</fullName>
    </submittedName>
</protein>
<dbReference type="EMBL" id="FTMF01000006">
    <property type="protein sequence ID" value="SIQ60615.1"/>
    <property type="molecule type" value="Genomic_DNA"/>
</dbReference>